<organism evidence="1 2">
    <name type="scientific">Triticum urartu</name>
    <name type="common">Red wild einkorn</name>
    <name type="synonym">Crithodium urartu</name>
    <dbReference type="NCBI Taxonomy" id="4572"/>
    <lineage>
        <taxon>Eukaryota</taxon>
        <taxon>Viridiplantae</taxon>
        <taxon>Streptophyta</taxon>
        <taxon>Embryophyta</taxon>
        <taxon>Tracheophyta</taxon>
        <taxon>Spermatophyta</taxon>
        <taxon>Magnoliopsida</taxon>
        <taxon>Liliopsida</taxon>
        <taxon>Poales</taxon>
        <taxon>Poaceae</taxon>
        <taxon>BOP clade</taxon>
        <taxon>Pooideae</taxon>
        <taxon>Triticodae</taxon>
        <taxon>Triticeae</taxon>
        <taxon>Triticinae</taxon>
        <taxon>Triticum</taxon>
    </lineage>
</organism>
<evidence type="ECO:0000313" key="1">
    <source>
        <dbReference type="EnsemblPlants" id="TuG1812G0400003013.01.T01.cds380958"/>
    </source>
</evidence>
<dbReference type="EnsemblPlants" id="TuG1812G0400003013.01.T01">
    <property type="protein sequence ID" value="TuG1812G0400003013.01.T01.cds380958"/>
    <property type="gene ID" value="TuG1812G0400003013.01"/>
</dbReference>
<proteinExistence type="predicted"/>
<reference evidence="1" key="3">
    <citation type="submission" date="2022-06" db="UniProtKB">
        <authorList>
            <consortium name="EnsemblPlants"/>
        </authorList>
    </citation>
    <scope>IDENTIFICATION</scope>
</reference>
<name>A0A8R7U993_TRIUA</name>
<sequence length="67" mass="7713">MINLLYGCMHAPWCCRCMSLRNQPCHHVLLPPLVVLRSTPSRTGVVLPPRRSAATAEHLRAYWPMFR</sequence>
<protein>
    <submittedName>
        <fullName evidence="1">Uncharacterized protein</fullName>
    </submittedName>
</protein>
<reference evidence="1" key="2">
    <citation type="submission" date="2018-03" db="EMBL/GenBank/DDBJ databases">
        <title>The Triticum urartu genome reveals the dynamic nature of wheat genome evolution.</title>
        <authorList>
            <person name="Ling H."/>
            <person name="Ma B."/>
            <person name="Shi X."/>
            <person name="Liu H."/>
            <person name="Dong L."/>
            <person name="Sun H."/>
            <person name="Cao Y."/>
            <person name="Gao Q."/>
            <person name="Zheng S."/>
            <person name="Li Y."/>
            <person name="Yu Y."/>
            <person name="Du H."/>
            <person name="Qi M."/>
            <person name="Li Y."/>
            <person name="Yu H."/>
            <person name="Cui Y."/>
            <person name="Wang N."/>
            <person name="Chen C."/>
            <person name="Wu H."/>
            <person name="Zhao Y."/>
            <person name="Zhang J."/>
            <person name="Li Y."/>
            <person name="Zhou W."/>
            <person name="Zhang B."/>
            <person name="Hu W."/>
            <person name="Eijk M."/>
            <person name="Tang J."/>
            <person name="Witsenboer H."/>
            <person name="Zhao S."/>
            <person name="Li Z."/>
            <person name="Zhang A."/>
            <person name="Wang D."/>
            <person name="Liang C."/>
        </authorList>
    </citation>
    <scope>NUCLEOTIDE SEQUENCE [LARGE SCALE GENOMIC DNA]</scope>
    <source>
        <strain evidence="1">cv. G1812</strain>
    </source>
</reference>
<dbReference type="Proteomes" id="UP000015106">
    <property type="component" value="Chromosome 4"/>
</dbReference>
<dbReference type="Gramene" id="TuG1812G0400003013.01.T01">
    <property type="protein sequence ID" value="TuG1812G0400003013.01.T01.cds380958"/>
    <property type="gene ID" value="TuG1812G0400003013.01"/>
</dbReference>
<evidence type="ECO:0000313" key="2">
    <source>
        <dbReference type="Proteomes" id="UP000015106"/>
    </source>
</evidence>
<keyword evidence="2" id="KW-1185">Reference proteome</keyword>
<dbReference type="AlphaFoldDB" id="A0A8R7U993"/>
<reference evidence="2" key="1">
    <citation type="journal article" date="2013" name="Nature">
        <title>Draft genome of the wheat A-genome progenitor Triticum urartu.</title>
        <authorList>
            <person name="Ling H.Q."/>
            <person name="Zhao S."/>
            <person name="Liu D."/>
            <person name="Wang J."/>
            <person name="Sun H."/>
            <person name="Zhang C."/>
            <person name="Fan H."/>
            <person name="Li D."/>
            <person name="Dong L."/>
            <person name="Tao Y."/>
            <person name="Gao C."/>
            <person name="Wu H."/>
            <person name="Li Y."/>
            <person name="Cui Y."/>
            <person name="Guo X."/>
            <person name="Zheng S."/>
            <person name="Wang B."/>
            <person name="Yu K."/>
            <person name="Liang Q."/>
            <person name="Yang W."/>
            <person name="Lou X."/>
            <person name="Chen J."/>
            <person name="Feng M."/>
            <person name="Jian J."/>
            <person name="Zhang X."/>
            <person name="Luo G."/>
            <person name="Jiang Y."/>
            <person name="Liu J."/>
            <person name="Wang Z."/>
            <person name="Sha Y."/>
            <person name="Zhang B."/>
            <person name="Wu H."/>
            <person name="Tang D."/>
            <person name="Shen Q."/>
            <person name="Xue P."/>
            <person name="Zou S."/>
            <person name="Wang X."/>
            <person name="Liu X."/>
            <person name="Wang F."/>
            <person name="Yang Y."/>
            <person name="An X."/>
            <person name="Dong Z."/>
            <person name="Zhang K."/>
            <person name="Zhang X."/>
            <person name="Luo M.C."/>
            <person name="Dvorak J."/>
            <person name="Tong Y."/>
            <person name="Wang J."/>
            <person name="Yang H."/>
            <person name="Li Z."/>
            <person name="Wang D."/>
            <person name="Zhang A."/>
            <person name="Wang J."/>
        </authorList>
    </citation>
    <scope>NUCLEOTIDE SEQUENCE</scope>
    <source>
        <strain evidence="2">cv. G1812</strain>
    </source>
</reference>
<accession>A0A8R7U993</accession>